<dbReference type="Pfam" id="PF07155">
    <property type="entry name" value="ECF-ribofla_trS"/>
    <property type="match status" value="1"/>
</dbReference>
<dbReference type="PANTHER" id="PTHR37815">
    <property type="entry name" value="UPF0397 PROTEIN BC_2624-RELATED"/>
    <property type="match status" value="1"/>
</dbReference>
<dbReference type="EMBL" id="QPJT01000007">
    <property type="protein sequence ID" value="RCX17558.1"/>
    <property type="molecule type" value="Genomic_DNA"/>
</dbReference>
<dbReference type="Gene3D" id="1.10.1760.20">
    <property type="match status" value="1"/>
</dbReference>
<keyword evidence="3" id="KW-0472">Membrane</keyword>
<protein>
    <submittedName>
        <fullName evidence="4">Putative membrane protein</fullName>
    </submittedName>
</protein>
<keyword evidence="1 3" id="KW-0812">Transmembrane</keyword>
<gene>
    <name evidence="4" type="ORF">DFR58_107104</name>
</gene>
<accession>A0A369BAD6</accession>
<keyword evidence="5" id="KW-1185">Reference proteome</keyword>
<dbReference type="GO" id="GO:0016020">
    <property type="term" value="C:membrane"/>
    <property type="evidence" value="ECO:0007669"/>
    <property type="project" value="InterPro"/>
</dbReference>
<name>A0A369BAD6_9FIRM</name>
<dbReference type="OrthoDB" id="411368at2"/>
<proteinExistence type="predicted"/>
<reference evidence="4 5" key="1">
    <citation type="submission" date="2018-07" db="EMBL/GenBank/DDBJ databases">
        <title>Genomic Encyclopedia of Type Strains, Phase IV (KMG-IV): sequencing the most valuable type-strain genomes for metagenomic binning, comparative biology and taxonomic classification.</title>
        <authorList>
            <person name="Goeker M."/>
        </authorList>
    </citation>
    <scope>NUCLEOTIDE SEQUENCE [LARGE SCALE GENOMIC DNA]</scope>
    <source>
        <strain evidence="4 5">DSM 27016</strain>
    </source>
</reference>
<dbReference type="AlphaFoldDB" id="A0A369BAD6"/>
<evidence type="ECO:0000313" key="4">
    <source>
        <dbReference type="EMBL" id="RCX17558.1"/>
    </source>
</evidence>
<sequence>MSNTTNKVVVNGLFIALVFLCTYFTRIPGPVPPGYINFGDSVIIVGAILFGRGCGLISGSIGSAIADLASPGGIIFAPITFIVKGLEGYVAGAVAERSNAHKRKEVLRIAGAVAAALIMVLGYFIAECYILGIFDKTFGYAAAIAELPFNLIQGGVSVVLGYLLSSVLLKLGVADKILNNKLF</sequence>
<comment type="caution">
    <text evidence="4">The sequence shown here is derived from an EMBL/GenBank/DDBJ whole genome shotgun (WGS) entry which is preliminary data.</text>
</comment>
<feature type="transmembrane region" description="Helical" evidence="3">
    <location>
        <begin position="106"/>
        <end position="132"/>
    </location>
</feature>
<organism evidence="4 5">
    <name type="scientific">Anaerobacterium chartisolvens</name>
    <dbReference type="NCBI Taxonomy" id="1297424"/>
    <lineage>
        <taxon>Bacteria</taxon>
        <taxon>Bacillati</taxon>
        <taxon>Bacillota</taxon>
        <taxon>Clostridia</taxon>
        <taxon>Eubacteriales</taxon>
        <taxon>Oscillospiraceae</taxon>
        <taxon>Anaerobacterium</taxon>
    </lineage>
</organism>
<evidence type="ECO:0000256" key="1">
    <source>
        <dbReference type="ARBA" id="ARBA00022692"/>
    </source>
</evidence>
<feature type="transmembrane region" description="Helical" evidence="3">
    <location>
        <begin position="12"/>
        <end position="29"/>
    </location>
</feature>
<dbReference type="InterPro" id="IPR009825">
    <property type="entry name" value="ECF_substrate-spec-like"/>
</dbReference>
<evidence type="ECO:0000256" key="3">
    <source>
        <dbReference type="SAM" id="Phobius"/>
    </source>
</evidence>
<dbReference type="RefSeq" id="WP_114297272.1">
    <property type="nucleotide sequence ID" value="NZ_QPJT01000007.1"/>
</dbReference>
<dbReference type="Proteomes" id="UP000253034">
    <property type="component" value="Unassembled WGS sequence"/>
</dbReference>
<feature type="transmembrane region" description="Helical" evidence="3">
    <location>
        <begin position="152"/>
        <end position="173"/>
    </location>
</feature>
<dbReference type="PANTHER" id="PTHR37815:SF3">
    <property type="entry name" value="UPF0397 PROTEIN SPR0429"/>
    <property type="match status" value="1"/>
</dbReference>
<evidence type="ECO:0000256" key="2">
    <source>
        <dbReference type="ARBA" id="ARBA00022989"/>
    </source>
</evidence>
<keyword evidence="2 3" id="KW-1133">Transmembrane helix</keyword>
<evidence type="ECO:0000313" key="5">
    <source>
        <dbReference type="Proteomes" id="UP000253034"/>
    </source>
</evidence>
<feature type="transmembrane region" description="Helical" evidence="3">
    <location>
        <begin position="72"/>
        <end position="94"/>
    </location>
</feature>